<feature type="region of interest" description="Disordered" evidence="1">
    <location>
        <begin position="94"/>
        <end position="120"/>
    </location>
</feature>
<keyword evidence="3" id="KW-1185">Reference proteome</keyword>
<dbReference type="InterPro" id="IPR036890">
    <property type="entry name" value="HATPase_C_sf"/>
</dbReference>
<dbReference type="SUPFAM" id="SSF55874">
    <property type="entry name" value="ATPase domain of HSP90 chaperone/DNA topoisomerase II/histidine kinase"/>
    <property type="match status" value="1"/>
</dbReference>
<proteinExistence type="predicted"/>
<protein>
    <submittedName>
        <fullName evidence="2">Molecular chaperone Hsp90</fullName>
    </submittedName>
</protein>
<dbReference type="Proteomes" id="UP000250462">
    <property type="component" value="Unassembled WGS sequence"/>
</dbReference>
<comment type="caution">
    <text evidence="2">The sequence shown here is derived from an EMBL/GenBank/DDBJ whole genome shotgun (WGS) entry which is preliminary data.</text>
</comment>
<feature type="region of interest" description="Disordered" evidence="1">
    <location>
        <begin position="320"/>
        <end position="342"/>
    </location>
</feature>
<dbReference type="NCBIfam" id="NF047352">
    <property type="entry name" value="P_loop_sacsin"/>
    <property type="match status" value="1"/>
</dbReference>
<feature type="compositionally biased region" description="Basic and acidic residues" evidence="1">
    <location>
        <begin position="106"/>
        <end position="119"/>
    </location>
</feature>
<dbReference type="EMBL" id="QMIG01000002">
    <property type="protein sequence ID" value="RAW17966.1"/>
    <property type="molecule type" value="Genomic_DNA"/>
</dbReference>
<dbReference type="OrthoDB" id="3201966at2"/>
<evidence type="ECO:0000313" key="3">
    <source>
        <dbReference type="Proteomes" id="UP000250462"/>
    </source>
</evidence>
<sequence length="1053" mass="113043">MDTLGTQAIRERVLAAWTASPARFREDANAEEELALGAYRDRLVVELAQNAADAALRHGTPGRLLLRLDGTTLLAANTGAALDSEGVEGLSTLRASTKRAVAPSSGDRHKDDEDGEHAATEPVGRFGVGFAAVLAVTDEPLIISGHDVVYWSRSRTRDIVAQLPELAPQIAERGRAVPVLRLPFATDRESMRDVLPDAVHIPGLDQILDTHDTAVLLPLRDDDAVATARRLIDAIDDALLLVLPALGEIVIESGTGRRTLTASSATVLDHAGGIWERHVGARRWRLAHATGSASAELLADRPVEERARPQWSVTVAVPVDDGEHPARLPGTQGTAEGERPPSTVVHAPTPTDDATALPALVVGTFPLDSTRRRIAPGPLTDHLASQVGETYARLVASFSAPSALALVPGPVGESELDASLHRSVREALSRTPFVPAARAGEAGSETEIVAGRRLRPTEVQLVDGLERAADPSALATVVPGLPAAGWWQRGPLTRLGATITALADLIDELATVNLPASRWREIYAALDGADPEALGALPVPLADGRLGRGPRGVLLPGEVDADLLATFQLRVAAPEAVHPLLARLGAVPATPSSVLRDPSVRAAIDTADDDRARELADAVLQLVAAGDLTAADEPWLAELPVPDATQTLAPAAELLLPESPLVAVLDVEPAEYTVDADVVNRHGREVLRAVGVRESFAVVQENDVPLDQELWHDLDGEDTWVEATLRDLPDDDLPPLIPTFRAIRDLDLVHDGSWARALGLLASDPEARPAIVEPMFAVTSDGVRHAAEPYSAWWLRRHARWEGWRLDELCTHDATPTLRALLRPVALDTDLAIDTTFASALGIARSLADVRTRTLLERLGDPAVSLSSTQLVEIYTELATRSPDTAEPPQWLRVPDGATTRLVDARDAVVCAEPHWLQLELPAVVPGPPRLADLLEIDLAEERYDAGPSHDGRQLPVPELTHAVLDEAPRSYVEHDDLVVAGQSVDWWIDRAHGHSTVHASTLDGLARGLAWMAGAWERRWLLAQVLQDPAALTVALLEESFTDRAERHSNSW</sequence>
<dbReference type="RefSeq" id="WP_112256922.1">
    <property type="nucleotide sequence ID" value="NZ_QMIG01000002.1"/>
</dbReference>
<organism evidence="2 3">
    <name type="scientific">Phytoactinopolyspora halophila</name>
    <dbReference type="NCBI Taxonomy" id="1981511"/>
    <lineage>
        <taxon>Bacteria</taxon>
        <taxon>Bacillati</taxon>
        <taxon>Actinomycetota</taxon>
        <taxon>Actinomycetes</taxon>
        <taxon>Jiangellales</taxon>
        <taxon>Jiangellaceae</taxon>
        <taxon>Phytoactinopolyspora</taxon>
    </lineage>
</organism>
<accession>A0A329R197</accession>
<evidence type="ECO:0000313" key="2">
    <source>
        <dbReference type="EMBL" id="RAW17966.1"/>
    </source>
</evidence>
<evidence type="ECO:0000256" key="1">
    <source>
        <dbReference type="SAM" id="MobiDB-lite"/>
    </source>
</evidence>
<name>A0A329R197_9ACTN</name>
<reference evidence="2 3" key="1">
    <citation type="submission" date="2018-06" db="EMBL/GenBank/DDBJ databases">
        <title>Phytoactinopolyspora halophila sp. nov., a novel halophilic actinomycete isolated from a saline soil in China.</title>
        <authorList>
            <person name="Tang S.-K."/>
        </authorList>
    </citation>
    <scope>NUCLEOTIDE SEQUENCE [LARGE SCALE GENOMIC DNA]</scope>
    <source>
        <strain evidence="2 3">YIM 96934</strain>
    </source>
</reference>
<dbReference type="Gene3D" id="3.30.565.10">
    <property type="entry name" value="Histidine kinase-like ATPase, C-terminal domain"/>
    <property type="match status" value="1"/>
</dbReference>
<gene>
    <name evidence="2" type="ORF">DPM12_03755</name>
</gene>
<dbReference type="AlphaFoldDB" id="A0A329R197"/>